<keyword evidence="3" id="KW-0812">Transmembrane</keyword>
<dbReference type="GO" id="GO:0006122">
    <property type="term" value="P:mitochondrial electron transport, ubiquinol to cytochrome c"/>
    <property type="evidence" value="ECO:0007669"/>
    <property type="project" value="TreeGrafter"/>
</dbReference>
<feature type="binding site" description="covalent" evidence="8">
    <location>
        <position position="71"/>
    </location>
    <ligand>
        <name>heme c</name>
        <dbReference type="ChEBI" id="CHEBI:61717"/>
    </ligand>
</feature>
<accession>A0AAN8YTM2</accession>
<evidence type="ECO:0000256" key="2">
    <source>
        <dbReference type="ARBA" id="ARBA00022617"/>
    </source>
</evidence>
<dbReference type="SUPFAM" id="SSF46626">
    <property type="entry name" value="Cytochrome c"/>
    <property type="match status" value="1"/>
</dbReference>
<dbReference type="InterPro" id="IPR036909">
    <property type="entry name" value="Cyt_c-like_dom_sf"/>
</dbReference>
<evidence type="ECO:0000256" key="9">
    <source>
        <dbReference type="SAM" id="SignalP"/>
    </source>
</evidence>
<dbReference type="GO" id="GO:0016020">
    <property type="term" value="C:membrane"/>
    <property type="evidence" value="ECO:0007669"/>
    <property type="project" value="UniProtKB-SubCell"/>
</dbReference>
<keyword evidence="2 8" id="KW-0349">Heme</keyword>
<name>A0AAN8YTM2_9MAGN</name>
<evidence type="ECO:0000313" key="10">
    <source>
        <dbReference type="EMBL" id="KAK6912165.1"/>
    </source>
</evidence>
<dbReference type="Gene3D" id="1.10.760.10">
    <property type="entry name" value="Cytochrome c-like domain"/>
    <property type="match status" value="1"/>
</dbReference>
<dbReference type="PANTHER" id="PTHR10266:SF3">
    <property type="entry name" value="CYTOCHROME C1, HEME PROTEIN, MITOCHONDRIAL"/>
    <property type="match status" value="1"/>
</dbReference>
<dbReference type="Pfam" id="PF02167">
    <property type="entry name" value="Cytochrom_C1"/>
    <property type="match status" value="2"/>
</dbReference>
<feature type="non-terminal residue" evidence="10">
    <location>
        <position position="199"/>
    </location>
</feature>
<dbReference type="InterPro" id="IPR002326">
    <property type="entry name" value="Cyt_c1"/>
</dbReference>
<feature type="chain" id="PRO_5042815578" evidence="9">
    <location>
        <begin position="27"/>
        <end position="199"/>
    </location>
</feature>
<keyword evidence="5" id="KW-1133">Transmembrane helix</keyword>
<organism evidence="10 11">
    <name type="scientific">Dillenia turbinata</name>
    <dbReference type="NCBI Taxonomy" id="194707"/>
    <lineage>
        <taxon>Eukaryota</taxon>
        <taxon>Viridiplantae</taxon>
        <taxon>Streptophyta</taxon>
        <taxon>Embryophyta</taxon>
        <taxon>Tracheophyta</taxon>
        <taxon>Spermatophyta</taxon>
        <taxon>Magnoliopsida</taxon>
        <taxon>eudicotyledons</taxon>
        <taxon>Gunneridae</taxon>
        <taxon>Pentapetalae</taxon>
        <taxon>Dilleniales</taxon>
        <taxon>Dilleniaceae</taxon>
        <taxon>Dillenia</taxon>
    </lineage>
</organism>
<evidence type="ECO:0000313" key="11">
    <source>
        <dbReference type="Proteomes" id="UP001370490"/>
    </source>
</evidence>
<reference evidence="10 11" key="1">
    <citation type="submission" date="2023-12" db="EMBL/GenBank/DDBJ databases">
        <title>A high-quality genome assembly for Dillenia turbinata (Dilleniales).</title>
        <authorList>
            <person name="Chanderbali A."/>
        </authorList>
    </citation>
    <scope>NUCLEOTIDE SEQUENCE [LARGE SCALE GENOMIC DNA]</scope>
    <source>
        <strain evidence="10">LSX21</strain>
        <tissue evidence="10">Leaf</tissue>
    </source>
</reference>
<dbReference type="GO" id="GO:0046872">
    <property type="term" value="F:metal ion binding"/>
    <property type="evidence" value="ECO:0007669"/>
    <property type="project" value="UniProtKB-KW"/>
</dbReference>
<evidence type="ECO:0000256" key="6">
    <source>
        <dbReference type="ARBA" id="ARBA00023004"/>
    </source>
</evidence>
<keyword evidence="9" id="KW-0732">Signal</keyword>
<dbReference type="GO" id="GO:0020037">
    <property type="term" value="F:heme binding"/>
    <property type="evidence" value="ECO:0007669"/>
    <property type="project" value="InterPro"/>
</dbReference>
<evidence type="ECO:0000256" key="7">
    <source>
        <dbReference type="ARBA" id="ARBA00023136"/>
    </source>
</evidence>
<evidence type="ECO:0000256" key="4">
    <source>
        <dbReference type="ARBA" id="ARBA00022723"/>
    </source>
</evidence>
<feature type="binding site" description="covalent" evidence="8">
    <location>
        <position position="74"/>
    </location>
    <ligand>
        <name>heme c</name>
        <dbReference type="ChEBI" id="CHEBI:61717"/>
    </ligand>
</feature>
<gene>
    <name evidence="10" type="ORF">RJ641_024258</name>
</gene>
<dbReference type="GO" id="GO:0009055">
    <property type="term" value="F:electron transfer activity"/>
    <property type="evidence" value="ECO:0007669"/>
    <property type="project" value="InterPro"/>
</dbReference>
<dbReference type="PANTHER" id="PTHR10266">
    <property type="entry name" value="CYTOCHROME C1"/>
    <property type="match status" value="1"/>
</dbReference>
<keyword evidence="7" id="KW-0472">Membrane</keyword>
<sequence>MKWKSLRVLAFLGAVIPKHLTSAIMADSDETEEGLNRPSYPWPHNGILSSDDHSHDHSSIRRGQQVYLQVCASCQSMSLVSHRYLMVVACSEEETKAMAAEIEVVDGLNDECEMFTCPRKISDRFPWPYQNEQAADLANRGAYSPDLVLLPRKRALTKLNKHFSFHPHTKDVVTFLSWCAEPEVEDRKLINIWIFPFYA</sequence>
<evidence type="ECO:0000256" key="3">
    <source>
        <dbReference type="ARBA" id="ARBA00022692"/>
    </source>
</evidence>
<dbReference type="AlphaFoldDB" id="A0AAN8YTM2"/>
<keyword evidence="4 8" id="KW-0479">Metal-binding</keyword>
<evidence type="ECO:0000256" key="8">
    <source>
        <dbReference type="PIRSR" id="PIRSR602326-1"/>
    </source>
</evidence>
<feature type="signal peptide" evidence="9">
    <location>
        <begin position="1"/>
        <end position="26"/>
    </location>
</feature>
<proteinExistence type="predicted"/>
<evidence type="ECO:0000256" key="1">
    <source>
        <dbReference type="ARBA" id="ARBA00004370"/>
    </source>
</evidence>
<dbReference type="GO" id="GO:0005739">
    <property type="term" value="C:mitochondrion"/>
    <property type="evidence" value="ECO:0007669"/>
    <property type="project" value="GOC"/>
</dbReference>
<dbReference type="Proteomes" id="UP001370490">
    <property type="component" value="Unassembled WGS sequence"/>
</dbReference>
<comment type="cofactor">
    <cofactor evidence="8">
        <name>heme c</name>
        <dbReference type="ChEBI" id="CHEBI:61717"/>
    </cofactor>
    <text evidence="8">Binds 1 heme c group covalently per subunit.</text>
</comment>
<evidence type="ECO:0000256" key="5">
    <source>
        <dbReference type="ARBA" id="ARBA00022989"/>
    </source>
</evidence>
<keyword evidence="11" id="KW-1185">Reference proteome</keyword>
<protein>
    <submittedName>
        <fullName evidence="10">Cytochrome c1</fullName>
    </submittedName>
</protein>
<comment type="subcellular location">
    <subcellularLocation>
        <location evidence="1">Membrane</location>
    </subcellularLocation>
</comment>
<comment type="caution">
    <text evidence="10">The sequence shown here is derived from an EMBL/GenBank/DDBJ whole genome shotgun (WGS) entry which is preliminary data.</text>
</comment>
<dbReference type="EMBL" id="JBAMMX010000028">
    <property type="protein sequence ID" value="KAK6912165.1"/>
    <property type="molecule type" value="Genomic_DNA"/>
</dbReference>
<keyword evidence="6 8" id="KW-0408">Iron</keyword>
<dbReference type="PRINTS" id="PR00603">
    <property type="entry name" value="CYTOCHROMEC1"/>
</dbReference>